<evidence type="ECO:0000313" key="2">
    <source>
        <dbReference type="EMBL" id="AKU90868.1"/>
    </source>
</evidence>
<organism evidence="2 3">
    <name type="scientific">Vulgatibacter incomptus</name>
    <dbReference type="NCBI Taxonomy" id="1391653"/>
    <lineage>
        <taxon>Bacteria</taxon>
        <taxon>Pseudomonadati</taxon>
        <taxon>Myxococcota</taxon>
        <taxon>Myxococcia</taxon>
        <taxon>Myxococcales</taxon>
        <taxon>Cystobacterineae</taxon>
        <taxon>Vulgatibacteraceae</taxon>
        <taxon>Vulgatibacter</taxon>
    </lineage>
</organism>
<evidence type="ECO:0000259" key="1">
    <source>
        <dbReference type="Pfam" id="PF03050"/>
    </source>
</evidence>
<evidence type="ECO:0000313" key="3">
    <source>
        <dbReference type="Proteomes" id="UP000055590"/>
    </source>
</evidence>
<keyword evidence="3" id="KW-1185">Reference proteome</keyword>
<dbReference type="InterPro" id="IPR004291">
    <property type="entry name" value="Transposase_IS66_central"/>
</dbReference>
<reference evidence="2 3" key="1">
    <citation type="submission" date="2015-08" db="EMBL/GenBank/DDBJ databases">
        <authorList>
            <person name="Babu N.S."/>
            <person name="Beckwith C.J."/>
            <person name="Beseler K.G."/>
            <person name="Brison A."/>
            <person name="Carone J.V."/>
            <person name="Caskin T.P."/>
            <person name="Diamond M."/>
            <person name="Durham M.E."/>
            <person name="Foxe J.M."/>
            <person name="Go M."/>
            <person name="Henderson B.A."/>
            <person name="Jones I.B."/>
            <person name="McGettigan J.A."/>
            <person name="Micheletti S.J."/>
            <person name="Nasrallah M.E."/>
            <person name="Ortiz D."/>
            <person name="Piller C.R."/>
            <person name="Privatt S.R."/>
            <person name="Schneider S.L."/>
            <person name="Sharp S."/>
            <person name="Smith T.C."/>
            <person name="Stanton J.D."/>
            <person name="Ullery H.E."/>
            <person name="Wilson R.J."/>
            <person name="Serrano M.G."/>
            <person name="Buck G."/>
            <person name="Lee V."/>
            <person name="Wang Y."/>
            <person name="Carvalho R."/>
            <person name="Voegtly L."/>
            <person name="Shi R."/>
            <person name="Duckworth R."/>
            <person name="Johnson A."/>
            <person name="Loviza R."/>
            <person name="Walstead R."/>
            <person name="Shah Z."/>
            <person name="Kiflezghi M."/>
            <person name="Wade K."/>
            <person name="Ball S.L."/>
            <person name="Bradley K.W."/>
            <person name="Asai D.J."/>
            <person name="Bowman C.A."/>
            <person name="Russell D.A."/>
            <person name="Pope W.H."/>
            <person name="Jacobs-Sera D."/>
            <person name="Hendrix R.W."/>
            <person name="Hatfull G.F."/>
        </authorList>
    </citation>
    <scope>NUCLEOTIDE SEQUENCE [LARGE SCALE GENOMIC DNA]</scope>
    <source>
        <strain evidence="2 3">DSM 27710</strain>
    </source>
</reference>
<dbReference type="Proteomes" id="UP000055590">
    <property type="component" value="Chromosome"/>
</dbReference>
<dbReference type="AlphaFoldDB" id="A0A0K1PBF2"/>
<proteinExistence type="predicted"/>
<gene>
    <name evidence="2" type="ORF">AKJ08_1255</name>
</gene>
<accession>A0A0K1PBF2</accession>
<protein>
    <recommendedName>
        <fullName evidence="1">Transposase IS66 central domain-containing protein</fullName>
    </recommendedName>
</protein>
<name>A0A0K1PBF2_9BACT</name>
<feature type="domain" description="Transposase IS66 central" evidence="1">
    <location>
        <begin position="5"/>
        <end position="46"/>
    </location>
</feature>
<dbReference type="EMBL" id="CP012332">
    <property type="protein sequence ID" value="AKU90868.1"/>
    <property type="molecule type" value="Genomic_DNA"/>
</dbReference>
<sequence>MIPSGLPAPGLIAHALVSKFKDALPLNRLRGPYTRSGIDPPVSTLSD</sequence>
<dbReference type="KEGG" id="vin:AKJ08_1255"/>
<dbReference type="Pfam" id="PF03050">
    <property type="entry name" value="DDE_Tnp_IS66"/>
    <property type="match status" value="1"/>
</dbReference>